<dbReference type="SUPFAM" id="SSF47413">
    <property type="entry name" value="lambda repressor-like DNA-binding domains"/>
    <property type="match status" value="1"/>
</dbReference>
<dbReference type="Proteomes" id="UP000469724">
    <property type="component" value="Unassembled WGS sequence"/>
</dbReference>
<dbReference type="AlphaFoldDB" id="A0A7K3NM27"/>
<dbReference type="Gene3D" id="1.10.260.40">
    <property type="entry name" value="lambda repressor-like DNA-binding domains"/>
    <property type="match status" value="1"/>
</dbReference>
<dbReference type="EMBL" id="JAAGRQ010000041">
    <property type="protein sequence ID" value="NDY57254.1"/>
    <property type="molecule type" value="Genomic_DNA"/>
</dbReference>
<proteinExistence type="predicted"/>
<evidence type="ECO:0000313" key="3">
    <source>
        <dbReference type="Proteomes" id="UP000469724"/>
    </source>
</evidence>
<organism evidence="2 3">
    <name type="scientific">Desulfolutivibrio sulfodismutans</name>
    <dbReference type="NCBI Taxonomy" id="63561"/>
    <lineage>
        <taxon>Bacteria</taxon>
        <taxon>Pseudomonadati</taxon>
        <taxon>Thermodesulfobacteriota</taxon>
        <taxon>Desulfovibrionia</taxon>
        <taxon>Desulfovibrionales</taxon>
        <taxon>Desulfovibrionaceae</taxon>
        <taxon>Desulfolutivibrio</taxon>
    </lineage>
</organism>
<name>A0A7K3NM27_9BACT</name>
<dbReference type="InterPro" id="IPR001387">
    <property type="entry name" value="Cro/C1-type_HTH"/>
</dbReference>
<dbReference type="PROSITE" id="PS50943">
    <property type="entry name" value="HTH_CROC1"/>
    <property type="match status" value="1"/>
</dbReference>
<dbReference type="RefSeq" id="WP_163302296.1">
    <property type="nucleotide sequence ID" value="NZ_JAAGRQ010000041.1"/>
</dbReference>
<dbReference type="SMART" id="SM00530">
    <property type="entry name" value="HTH_XRE"/>
    <property type="match status" value="1"/>
</dbReference>
<gene>
    <name evidence="2" type="ORF">G3N56_10930</name>
</gene>
<feature type="domain" description="HTH cro/C1-type" evidence="1">
    <location>
        <begin position="55"/>
        <end position="109"/>
    </location>
</feature>
<protein>
    <submittedName>
        <fullName evidence="2">Helix-turn-helix transcriptional regulator</fullName>
    </submittedName>
</protein>
<keyword evidence="3" id="KW-1185">Reference proteome</keyword>
<comment type="caution">
    <text evidence="2">The sequence shown here is derived from an EMBL/GenBank/DDBJ whole genome shotgun (WGS) entry which is preliminary data.</text>
</comment>
<evidence type="ECO:0000313" key="2">
    <source>
        <dbReference type="EMBL" id="NDY57254.1"/>
    </source>
</evidence>
<evidence type="ECO:0000259" key="1">
    <source>
        <dbReference type="PROSITE" id="PS50943"/>
    </source>
</evidence>
<dbReference type="Pfam" id="PF01381">
    <property type="entry name" value="HTH_3"/>
    <property type="match status" value="1"/>
</dbReference>
<dbReference type="GO" id="GO:0003677">
    <property type="term" value="F:DNA binding"/>
    <property type="evidence" value="ECO:0007669"/>
    <property type="project" value="InterPro"/>
</dbReference>
<dbReference type="CDD" id="cd00093">
    <property type="entry name" value="HTH_XRE"/>
    <property type="match status" value="1"/>
</dbReference>
<sequence length="110" mass="11591">MLELTKTPRTDGMWDIHAVVPANRVEAVATAIAEASAAGIPASEVLPKSTPGSLLRGARTLMGMTQKQLAEALGVTVPNLSGMENDKRPIGKAMAKKIGVALDFSYKVFL</sequence>
<dbReference type="InterPro" id="IPR010982">
    <property type="entry name" value="Lambda_DNA-bd_dom_sf"/>
</dbReference>
<accession>A0A7K3NM27</accession>
<reference evidence="2 3" key="1">
    <citation type="submission" date="2020-02" db="EMBL/GenBank/DDBJ databases">
        <title>Comparative genomics of sulfur disproportionating microorganisms.</title>
        <authorList>
            <person name="Ward L.M."/>
            <person name="Bertran E."/>
            <person name="Johnston D.T."/>
        </authorList>
    </citation>
    <scope>NUCLEOTIDE SEQUENCE [LARGE SCALE GENOMIC DNA]</scope>
    <source>
        <strain evidence="2 3">DSM 3696</strain>
    </source>
</reference>